<dbReference type="OrthoDB" id="941984at2"/>
<dbReference type="RefSeq" id="WP_084237361.1">
    <property type="nucleotide sequence ID" value="NZ_FWXT01000001.1"/>
</dbReference>
<sequence>MKLDRIMWGIVLLFIGGVLLLENFNVIDFYWWSVWRFWPIFLIIAGVNILFNKSKSQIGSIVSIGILIVTLGLLFIKGQEVPVHKKRITTEQRIDGRSDNDMEGFEESTFTQPYTDSVPTRTILSLSAGGTTFDLKGPTDSLISATVQRRGGAFSLKNEISDSVRTLSFKMKGKNSWNVGDGGNDVDLMLNTNPKWEIHMNMGAGEANFDLSAYKVREFSFDGGAAALDVKLGSLMPITDVRVKTGIADVKLNIPTASGCRIKAKTGLSSKEFSGFIKKADGTYETPNYSTSANKIFIFLDGGLSSFEVNRY</sequence>
<evidence type="ECO:0000259" key="2">
    <source>
        <dbReference type="Pfam" id="PF22570"/>
    </source>
</evidence>
<evidence type="ECO:0000313" key="4">
    <source>
        <dbReference type="Proteomes" id="UP000192756"/>
    </source>
</evidence>
<dbReference type="InterPro" id="IPR054331">
    <property type="entry name" value="LiaF_TM"/>
</dbReference>
<gene>
    <name evidence="3" type="ORF">SAMN04488524_1087</name>
</gene>
<reference evidence="4" key="1">
    <citation type="submission" date="2017-04" db="EMBL/GenBank/DDBJ databases">
        <authorList>
            <person name="Varghese N."/>
            <person name="Submissions S."/>
        </authorList>
    </citation>
    <scope>NUCLEOTIDE SEQUENCE [LARGE SCALE GENOMIC DNA]</scope>
    <source>
        <strain evidence="4">DSM 12126</strain>
    </source>
</reference>
<dbReference type="EMBL" id="FWXT01000001">
    <property type="protein sequence ID" value="SMC53572.1"/>
    <property type="molecule type" value="Genomic_DNA"/>
</dbReference>
<evidence type="ECO:0000256" key="1">
    <source>
        <dbReference type="SAM" id="Phobius"/>
    </source>
</evidence>
<organism evidence="3 4">
    <name type="scientific">Pedobacter africanus</name>
    <dbReference type="NCBI Taxonomy" id="151894"/>
    <lineage>
        <taxon>Bacteria</taxon>
        <taxon>Pseudomonadati</taxon>
        <taxon>Bacteroidota</taxon>
        <taxon>Sphingobacteriia</taxon>
        <taxon>Sphingobacteriales</taxon>
        <taxon>Sphingobacteriaceae</taxon>
        <taxon>Pedobacter</taxon>
    </lineage>
</organism>
<accession>A0A1W1ZZE0</accession>
<feature type="transmembrane region" description="Helical" evidence="1">
    <location>
        <begin position="6"/>
        <end position="22"/>
    </location>
</feature>
<keyword evidence="1" id="KW-0812">Transmembrane</keyword>
<dbReference type="Pfam" id="PF22570">
    <property type="entry name" value="LiaF-TM"/>
    <property type="match status" value="1"/>
</dbReference>
<feature type="transmembrane region" description="Helical" evidence="1">
    <location>
        <begin position="29"/>
        <end position="51"/>
    </location>
</feature>
<name>A0A1W1ZZE0_9SPHI</name>
<dbReference type="AlphaFoldDB" id="A0A1W1ZZE0"/>
<feature type="transmembrane region" description="Helical" evidence="1">
    <location>
        <begin position="57"/>
        <end position="76"/>
    </location>
</feature>
<evidence type="ECO:0000313" key="3">
    <source>
        <dbReference type="EMBL" id="SMC53572.1"/>
    </source>
</evidence>
<dbReference type="Proteomes" id="UP000192756">
    <property type="component" value="Unassembled WGS sequence"/>
</dbReference>
<dbReference type="STRING" id="151894.SAMN04488524_1087"/>
<keyword evidence="4" id="KW-1185">Reference proteome</keyword>
<keyword evidence="1" id="KW-1133">Transmembrane helix</keyword>
<protein>
    <recommendedName>
        <fullName evidence="2">LiaF transmembrane domain-containing protein</fullName>
    </recommendedName>
</protein>
<proteinExistence type="predicted"/>
<feature type="domain" description="LiaF transmembrane" evidence="2">
    <location>
        <begin position="7"/>
        <end position="70"/>
    </location>
</feature>
<keyword evidence="1" id="KW-0472">Membrane</keyword>